<evidence type="ECO:0000256" key="8">
    <source>
        <dbReference type="ARBA" id="ARBA00022723"/>
    </source>
</evidence>
<comment type="function">
    <text evidence="13">Catalyzes the acyloin condensation reaction between C atoms 2 and 3 of pyruvate and glyceraldehyde 3-phosphate to yield 1-deoxy-D-xylulose-5-phosphate (DXP).</text>
</comment>
<evidence type="ECO:0000256" key="3">
    <source>
        <dbReference type="ARBA" id="ARBA00004980"/>
    </source>
</evidence>
<sequence>ALHYVFNAPRDKVIWDVGHQSYTHKLLTGRRENFHTLRTYGGISGFPNRTESSYDAFNTGHASTSISAALGIACSRDLEGESHRVIAVVGDGALTAGLALEGLNQTGYLKRDVIIILNDNRMSISQNVGALSHYMTKLITTPIYNRLRDDVWELLGKLPPSLSGRTRELASKIDEGLKNLLIPSGLFEELGLRYIGPLDGHDLDSLIETFQGIERLKGPVLIHVITKKGKGYNPAEIDPSKFHGLGPFRPSSGRAKKSGKAKYTEVFGRSLTDLAERDPKIVAITAAMPEGTGLVCFQERFPDRFFDVGIAEQHAVTFAAGLASSGHKPVCAIYSTFLQRAFDQVLHDVCLQNLPVVFCLDRGGIVGEDGPTHHGTFDISYLRQLPNLILMAPKDERELRNMLYSAVSYQKGPVAIRYPRGEGIGAEWRQEFEMIPFGEAEVLCEGKDGSILALGSMVAPSLEAAKVLKAKEVEVGVVNARFVKPLDGELLRKLLDKTRVILTVEENVLAGGFGSAVMEYCERAGLYGLMVKRIGLPDKFIEHGERSHLLELYGLTRTRIVEQMEEALCKARSELAL</sequence>
<dbReference type="UniPathway" id="UPA00064">
    <property type="reaction ID" value="UER00091"/>
</dbReference>
<dbReference type="NCBIfam" id="TIGR00204">
    <property type="entry name" value="dxs"/>
    <property type="match status" value="1"/>
</dbReference>
<evidence type="ECO:0000256" key="15">
    <source>
        <dbReference type="ARBA" id="ARBA00082363"/>
    </source>
</evidence>
<dbReference type="GO" id="GO:0005829">
    <property type="term" value="C:cytosol"/>
    <property type="evidence" value="ECO:0007669"/>
    <property type="project" value="TreeGrafter"/>
</dbReference>
<feature type="domain" description="Transketolase-like pyrimidine-binding" evidence="16">
    <location>
        <begin position="261"/>
        <end position="426"/>
    </location>
</feature>
<dbReference type="Pfam" id="PF02779">
    <property type="entry name" value="Transket_pyr"/>
    <property type="match status" value="1"/>
</dbReference>
<dbReference type="AlphaFoldDB" id="A0A0S7WJM7"/>
<evidence type="ECO:0000313" key="17">
    <source>
        <dbReference type="EMBL" id="KPJ50305.1"/>
    </source>
</evidence>
<dbReference type="HAMAP" id="MF_00315">
    <property type="entry name" value="DXP_synth"/>
    <property type="match status" value="1"/>
</dbReference>
<dbReference type="Gene3D" id="3.40.50.970">
    <property type="match status" value="2"/>
</dbReference>
<dbReference type="Gene3D" id="3.40.50.920">
    <property type="match status" value="1"/>
</dbReference>
<dbReference type="GO" id="GO:0009228">
    <property type="term" value="P:thiamine biosynthetic process"/>
    <property type="evidence" value="ECO:0007669"/>
    <property type="project" value="UniProtKB-KW"/>
</dbReference>
<accession>A0A0S7WJM7</accession>
<comment type="similarity">
    <text evidence="4">Belongs to the transketolase family. DXPS subfamily.</text>
</comment>
<dbReference type="PANTHER" id="PTHR43322">
    <property type="entry name" value="1-D-DEOXYXYLULOSE 5-PHOSPHATE SYNTHASE-RELATED"/>
    <property type="match status" value="1"/>
</dbReference>
<reference evidence="17 18" key="1">
    <citation type="journal article" date="2015" name="Microbiome">
        <title>Genomic resolution of linkages in carbon, nitrogen, and sulfur cycling among widespread estuary sediment bacteria.</title>
        <authorList>
            <person name="Baker B.J."/>
            <person name="Lazar C.S."/>
            <person name="Teske A.P."/>
            <person name="Dick G.J."/>
        </authorList>
    </citation>
    <scope>NUCLEOTIDE SEQUENCE [LARGE SCALE GENOMIC DNA]</scope>
    <source>
        <strain evidence="17">DG_26</strain>
    </source>
</reference>
<dbReference type="Pfam" id="PF13292">
    <property type="entry name" value="DXP_synthase_N"/>
    <property type="match status" value="1"/>
</dbReference>
<evidence type="ECO:0000256" key="7">
    <source>
        <dbReference type="ARBA" id="ARBA00022679"/>
    </source>
</evidence>
<dbReference type="EC" id="2.2.1.7" evidence="6"/>
<dbReference type="PATRIC" id="fig|1703771.3.peg.878"/>
<dbReference type="SUPFAM" id="SSF52922">
    <property type="entry name" value="TK C-terminal domain-like"/>
    <property type="match status" value="1"/>
</dbReference>
<keyword evidence="9" id="KW-0460">Magnesium</keyword>
<dbReference type="InterPro" id="IPR009014">
    <property type="entry name" value="Transketo_C/PFOR_II"/>
</dbReference>
<evidence type="ECO:0000256" key="9">
    <source>
        <dbReference type="ARBA" id="ARBA00022842"/>
    </source>
</evidence>
<dbReference type="Proteomes" id="UP000051124">
    <property type="component" value="Unassembled WGS sequence"/>
</dbReference>
<comment type="subunit">
    <text evidence="5">Homodimer.</text>
</comment>
<evidence type="ECO:0000256" key="1">
    <source>
        <dbReference type="ARBA" id="ARBA00001946"/>
    </source>
</evidence>
<keyword evidence="8" id="KW-0479">Metal-binding</keyword>
<dbReference type="SUPFAM" id="SSF52518">
    <property type="entry name" value="Thiamin diphosphate-binding fold (THDP-binding)"/>
    <property type="match status" value="2"/>
</dbReference>
<keyword evidence="11" id="KW-0786">Thiamine pyrophosphate</keyword>
<evidence type="ECO:0000313" key="18">
    <source>
        <dbReference type="Proteomes" id="UP000051124"/>
    </source>
</evidence>
<dbReference type="Pfam" id="PF02780">
    <property type="entry name" value="Transketolase_C"/>
    <property type="match status" value="1"/>
</dbReference>
<evidence type="ECO:0000256" key="5">
    <source>
        <dbReference type="ARBA" id="ARBA00011738"/>
    </source>
</evidence>
<comment type="cofactor">
    <cofactor evidence="2">
        <name>thiamine diphosphate</name>
        <dbReference type="ChEBI" id="CHEBI:58937"/>
    </cofactor>
</comment>
<evidence type="ECO:0000256" key="10">
    <source>
        <dbReference type="ARBA" id="ARBA00022977"/>
    </source>
</evidence>
<dbReference type="InterPro" id="IPR005475">
    <property type="entry name" value="Transketolase-like_Pyr-bd"/>
</dbReference>
<proteinExistence type="inferred from homology"/>
<evidence type="ECO:0000256" key="11">
    <source>
        <dbReference type="ARBA" id="ARBA00023052"/>
    </source>
</evidence>
<dbReference type="InterPro" id="IPR029061">
    <property type="entry name" value="THDP-binding"/>
</dbReference>
<dbReference type="GO" id="GO:0046872">
    <property type="term" value="F:metal ion binding"/>
    <property type="evidence" value="ECO:0007669"/>
    <property type="project" value="UniProtKB-KW"/>
</dbReference>
<name>A0A0S7WJM7_UNCT6</name>
<evidence type="ECO:0000256" key="13">
    <source>
        <dbReference type="ARBA" id="ARBA00055605"/>
    </source>
</evidence>
<dbReference type="SMART" id="SM00861">
    <property type="entry name" value="Transket_pyr"/>
    <property type="match status" value="1"/>
</dbReference>
<dbReference type="CDD" id="cd02007">
    <property type="entry name" value="TPP_DXS"/>
    <property type="match status" value="1"/>
</dbReference>
<dbReference type="EMBL" id="LIZT01000025">
    <property type="protein sequence ID" value="KPJ50305.1"/>
    <property type="molecule type" value="Genomic_DNA"/>
</dbReference>
<dbReference type="FunFam" id="3.40.50.970:FF:000005">
    <property type="entry name" value="1-deoxy-D-xylulose-5-phosphate synthase"/>
    <property type="match status" value="1"/>
</dbReference>
<gene>
    <name evidence="17" type="ORF">AMJ40_03235</name>
</gene>
<dbReference type="NCBIfam" id="NF003933">
    <property type="entry name" value="PRK05444.2-2"/>
    <property type="match status" value="1"/>
</dbReference>
<dbReference type="GO" id="GO:0016114">
    <property type="term" value="P:terpenoid biosynthetic process"/>
    <property type="evidence" value="ECO:0007669"/>
    <property type="project" value="InterPro"/>
</dbReference>
<protein>
    <recommendedName>
        <fullName evidence="14">1-deoxy-D-xylulose-5-phosphate synthase</fullName>
        <ecNumber evidence="6">2.2.1.7</ecNumber>
    </recommendedName>
    <alternativeName>
        <fullName evidence="15">1-deoxyxylulose-5-phosphate synthase</fullName>
    </alternativeName>
</protein>
<comment type="pathway">
    <text evidence="3">Metabolic intermediate biosynthesis; 1-deoxy-D-xylulose 5-phosphate biosynthesis; 1-deoxy-D-xylulose 5-phosphate from D-glyceraldehyde 3-phosphate and pyruvate: step 1/1.</text>
</comment>
<keyword evidence="10" id="KW-0784">Thiamine biosynthesis</keyword>
<feature type="non-terminal residue" evidence="17">
    <location>
        <position position="1"/>
    </location>
</feature>
<evidence type="ECO:0000256" key="2">
    <source>
        <dbReference type="ARBA" id="ARBA00001964"/>
    </source>
</evidence>
<evidence type="ECO:0000259" key="16">
    <source>
        <dbReference type="SMART" id="SM00861"/>
    </source>
</evidence>
<dbReference type="InterPro" id="IPR005477">
    <property type="entry name" value="Dxylulose-5-P_synthase"/>
</dbReference>
<comment type="caution">
    <text evidence="17">The sequence shown here is derived from an EMBL/GenBank/DDBJ whole genome shotgun (WGS) entry which is preliminary data.</text>
</comment>
<comment type="cofactor">
    <cofactor evidence="1">
        <name>Mg(2+)</name>
        <dbReference type="ChEBI" id="CHEBI:18420"/>
    </cofactor>
</comment>
<keyword evidence="7 17" id="KW-0808">Transferase</keyword>
<evidence type="ECO:0000256" key="4">
    <source>
        <dbReference type="ARBA" id="ARBA00011081"/>
    </source>
</evidence>
<evidence type="ECO:0000256" key="12">
    <source>
        <dbReference type="ARBA" id="ARBA00023229"/>
    </source>
</evidence>
<evidence type="ECO:0000256" key="6">
    <source>
        <dbReference type="ARBA" id="ARBA00013150"/>
    </source>
</evidence>
<evidence type="ECO:0000256" key="14">
    <source>
        <dbReference type="ARBA" id="ARBA00074338"/>
    </source>
</evidence>
<dbReference type="PANTHER" id="PTHR43322:SF5">
    <property type="entry name" value="1-DEOXY-D-XYLULOSE-5-PHOSPHATE SYNTHASE, CHLOROPLASTIC"/>
    <property type="match status" value="1"/>
</dbReference>
<dbReference type="GO" id="GO:0019288">
    <property type="term" value="P:isopentenyl diphosphate biosynthetic process, methylerythritol 4-phosphate pathway"/>
    <property type="evidence" value="ECO:0007669"/>
    <property type="project" value="TreeGrafter"/>
</dbReference>
<dbReference type="InterPro" id="IPR033248">
    <property type="entry name" value="Transketolase_C"/>
</dbReference>
<dbReference type="FunFam" id="3.40.50.920:FF:000002">
    <property type="entry name" value="1-deoxy-D-xylulose-5-phosphate synthase"/>
    <property type="match status" value="1"/>
</dbReference>
<organism evidence="17 18">
    <name type="scientific">candidate division TA06 bacterium DG_26</name>
    <dbReference type="NCBI Taxonomy" id="1703771"/>
    <lineage>
        <taxon>Bacteria</taxon>
        <taxon>Bacteria division TA06</taxon>
    </lineage>
</organism>
<keyword evidence="12" id="KW-0414">Isoprene biosynthesis</keyword>
<dbReference type="CDD" id="cd07033">
    <property type="entry name" value="TPP_PYR_DXS_TK_like"/>
    <property type="match status" value="1"/>
</dbReference>
<dbReference type="GO" id="GO:0008661">
    <property type="term" value="F:1-deoxy-D-xylulose-5-phosphate synthase activity"/>
    <property type="evidence" value="ECO:0007669"/>
    <property type="project" value="UniProtKB-EC"/>
</dbReference>